<accession>A0AAN5CJ40</accession>
<organism evidence="1 2">
    <name type="scientific">Pristionchus mayeri</name>
    <dbReference type="NCBI Taxonomy" id="1317129"/>
    <lineage>
        <taxon>Eukaryota</taxon>
        <taxon>Metazoa</taxon>
        <taxon>Ecdysozoa</taxon>
        <taxon>Nematoda</taxon>
        <taxon>Chromadorea</taxon>
        <taxon>Rhabditida</taxon>
        <taxon>Rhabditina</taxon>
        <taxon>Diplogasteromorpha</taxon>
        <taxon>Diplogasteroidea</taxon>
        <taxon>Neodiplogasteridae</taxon>
        <taxon>Pristionchus</taxon>
    </lineage>
</organism>
<evidence type="ECO:0000313" key="1">
    <source>
        <dbReference type="EMBL" id="GMR45323.1"/>
    </source>
</evidence>
<comment type="caution">
    <text evidence="1">The sequence shown here is derived from an EMBL/GenBank/DDBJ whole genome shotgun (WGS) entry which is preliminary data.</text>
</comment>
<keyword evidence="2" id="KW-1185">Reference proteome</keyword>
<dbReference type="PANTHER" id="PTHR45907">
    <property type="entry name" value="SERPENTINE RECEPTOR, CLASS J"/>
    <property type="match status" value="1"/>
</dbReference>
<dbReference type="EMBL" id="BTRK01000004">
    <property type="protein sequence ID" value="GMR45323.1"/>
    <property type="molecule type" value="Genomic_DNA"/>
</dbReference>
<reference evidence="2" key="1">
    <citation type="submission" date="2022-10" db="EMBL/GenBank/DDBJ databases">
        <title>Genome assembly of Pristionchus species.</title>
        <authorList>
            <person name="Yoshida K."/>
            <person name="Sommer R.J."/>
        </authorList>
    </citation>
    <scope>NUCLEOTIDE SEQUENCE [LARGE SCALE GENOMIC DNA]</scope>
    <source>
        <strain evidence="2">RS5460</strain>
    </source>
</reference>
<dbReference type="Proteomes" id="UP001328107">
    <property type="component" value="Unassembled WGS sequence"/>
</dbReference>
<proteinExistence type="predicted"/>
<evidence type="ECO:0000313" key="2">
    <source>
        <dbReference type="Proteomes" id="UP001328107"/>
    </source>
</evidence>
<evidence type="ECO:0008006" key="3">
    <source>
        <dbReference type="Google" id="ProtNLM"/>
    </source>
</evidence>
<name>A0AAN5CJ40_9BILA</name>
<dbReference type="InterPro" id="IPR019428">
    <property type="entry name" value="7TM_GPCR_serpentine_rcpt_Str"/>
</dbReference>
<sequence length="76" mass="8635">MLNEIHNNANSREHATSSKTLTLHRQLFRSLICQAIYPLITTYSPLAITILSPLIGLHFDWVSIFCPPMCVSHPLF</sequence>
<dbReference type="AlphaFoldDB" id="A0AAN5CJ40"/>
<gene>
    <name evidence="1" type="ORF">PMAYCL1PPCAC_15518</name>
</gene>
<dbReference type="InterPro" id="IPR019423">
    <property type="entry name" value="7TM_GPCR_serpentine_rcpt_Srj"/>
</dbReference>
<protein>
    <recommendedName>
        <fullName evidence="3">G protein-coupled receptor</fullName>
    </recommendedName>
</protein>
<dbReference type="PANTHER" id="PTHR45907:SF16">
    <property type="entry name" value="SERPENTINE RECEPTOR, CLASS J"/>
    <property type="match status" value="1"/>
</dbReference>
<dbReference type="Pfam" id="PF10326">
    <property type="entry name" value="7TM_GPCR_Str"/>
    <property type="match status" value="1"/>
</dbReference>
<feature type="non-terminal residue" evidence="1">
    <location>
        <position position="76"/>
    </location>
</feature>